<accession>A0A369WU15</accession>
<dbReference type="GO" id="GO:0046872">
    <property type="term" value="F:metal ion binding"/>
    <property type="evidence" value="ECO:0007669"/>
    <property type="project" value="UniProtKB-KW"/>
</dbReference>
<name>A0A369WU15_9GAMM</name>
<dbReference type="GO" id="GO:0009055">
    <property type="term" value="F:electron transfer activity"/>
    <property type="evidence" value="ECO:0007669"/>
    <property type="project" value="InterPro"/>
</dbReference>
<dbReference type="EMBL" id="QQOH01000001">
    <property type="protein sequence ID" value="RDE25091.1"/>
    <property type="molecule type" value="Genomic_DNA"/>
</dbReference>
<evidence type="ECO:0000256" key="1">
    <source>
        <dbReference type="ARBA" id="ARBA00022617"/>
    </source>
</evidence>
<proteinExistence type="predicted"/>
<dbReference type="Gene3D" id="1.10.760.10">
    <property type="entry name" value="Cytochrome c-like domain"/>
    <property type="match status" value="1"/>
</dbReference>
<feature type="domain" description="Cytochrome c" evidence="6">
    <location>
        <begin position="23"/>
        <end position="117"/>
    </location>
</feature>
<evidence type="ECO:0000313" key="7">
    <source>
        <dbReference type="EMBL" id="RDE25091.1"/>
    </source>
</evidence>
<evidence type="ECO:0000259" key="6">
    <source>
        <dbReference type="PROSITE" id="PS51007"/>
    </source>
</evidence>
<dbReference type="GO" id="GO:0020037">
    <property type="term" value="F:heme binding"/>
    <property type="evidence" value="ECO:0007669"/>
    <property type="project" value="InterPro"/>
</dbReference>
<evidence type="ECO:0000256" key="4">
    <source>
        <dbReference type="PROSITE-ProRule" id="PRU00433"/>
    </source>
</evidence>
<comment type="caution">
    <text evidence="7">The sequence shown here is derived from an EMBL/GenBank/DDBJ whole genome shotgun (WGS) entry which is preliminary data.</text>
</comment>
<gene>
    <name evidence="7" type="ORF">DV711_05905</name>
</gene>
<evidence type="ECO:0000256" key="3">
    <source>
        <dbReference type="ARBA" id="ARBA00023004"/>
    </source>
</evidence>
<dbReference type="RefSeq" id="WP_114694688.1">
    <property type="nucleotide sequence ID" value="NZ_QQOH01000001.1"/>
</dbReference>
<dbReference type="PROSITE" id="PS51007">
    <property type="entry name" value="CYTC"/>
    <property type="match status" value="1"/>
</dbReference>
<keyword evidence="8" id="KW-1185">Reference proteome</keyword>
<feature type="chain" id="PRO_5016595529" evidence="5">
    <location>
        <begin position="21"/>
        <end position="153"/>
    </location>
</feature>
<reference evidence="7 8" key="1">
    <citation type="submission" date="2018-07" db="EMBL/GenBank/DDBJ databases">
        <title>Motiliproteus coralliicola sp. nov., a bacterium isolated from Coral.</title>
        <authorList>
            <person name="Wang G."/>
        </authorList>
    </citation>
    <scope>NUCLEOTIDE SEQUENCE [LARGE SCALE GENOMIC DNA]</scope>
    <source>
        <strain evidence="7 8">C34</strain>
    </source>
</reference>
<evidence type="ECO:0000256" key="5">
    <source>
        <dbReference type="SAM" id="SignalP"/>
    </source>
</evidence>
<keyword evidence="1 4" id="KW-0349">Heme</keyword>
<dbReference type="InterPro" id="IPR036909">
    <property type="entry name" value="Cyt_c-like_dom_sf"/>
</dbReference>
<feature type="signal peptide" evidence="5">
    <location>
        <begin position="1"/>
        <end position="20"/>
    </location>
</feature>
<dbReference type="InterPro" id="IPR009056">
    <property type="entry name" value="Cyt_c-like_dom"/>
</dbReference>
<evidence type="ECO:0000313" key="8">
    <source>
        <dbReference type="Proteomes" id="UP000253769"/>
    </source>
</evidence>
<dbReference type="AlphaFoldDB" id="A0A369WU15"/>
<evidence type="ECO:0000256" key="2">
    <source>
        <dbReference type="ARBA" id="ARBA00022723"/>
    </source>
</evidence>
<organism evidence="7 8">
    <name type="scientific">Motiliproteus coralliicola</name>
    <dbReference type="NCBI Taxonomy" id="2283196"/>
    <lineage>
        <taxon>Bacteria</taxon>
        <taxon>Pseudomonadati</taxon>
        <taxon>Pseudomonadota</taxon>
        <taxon>Gammaproteobacteria</taxon>
        <taxon>Oceanospirillales</taxon>
        <taxon>Oceanospirillaceae</taxon>
        <taxon>Motiliproteus</taxon>
    </lineage>
</organism>
<protein>
    <submittedName>
        <fullName evidence="7">Cytochrome C</fullName>
    </submittedName>
</protein>
<keyword evidence="5" id="KW-0732">Signal</keyword>
<dbReference type="SUPFAM" id="SSF46626">
    <property type="entry name" value="Cytochrome c"/>
    <property type="match status" value="1"/>
</dbReference>
<keyword evidence="3 4" id="KW-0408">Iron</keyword>
<dbReference type="OrthoDB" id="9342709at2"/>
<sequence>MKARFALAVSTLLLIGNAQALSPEAEEGKTLYVACSACHDQALDPPKGPPMWGVQRRYKKQMADDQAFVDSMVSFVKSPSIETAVHREAVSQLGLMPAMPLPDGVLRKIATYILEEDFAPPCDHWQIAIKRAELAGDSDHAQKDRRMFQRFCR</sequence>
<dbReference type="Proteomes" id="UP000253769">
    <property type="component" value="Unassembled WGS sequence"/>
</dbReference>
<keyword evidence="2 4" id="KW-0479">Metal-binding</keyword>